<name>A0A140G6X1_9CAUD</name>
<reference evidence="1" key="1">
    <citation type="submission" date="2018-02" db="EMBL/GenBank/DDBJ databases">
        <authorList>
            <person name="Staples A.K."/>
            <person name="Oates E.A."/>
            <person name="Brown C.B."/>
            <person name="McDaniel C.M."/>
            <person name="Wathen K.E."/>
            <person name="Thompson A.R."/>
            <person name="Goedde M.A."/>
            <person name="Gaffney B."/>
            <person name="Rinehart C.A."/>
            <person name="King R.A."/>
            <person name="Bowman C.A."/>
            <person name="Russell D.A."/>
            <person name="Pope W.H."/>
            <person name="Jacobs-Sera D."/>
            <person name="Hendrix R.W."/>
            <person name="Hatfull G.F."/>
        </authorList>
    </citation>
    <scope>NUCLEOTIDE SEQUENCE</scope>
</reference>
<organism evidence="1 2">
    <name type="scientific">Arthrobacter phage Mudcat</name>
    <dbReference type="NCBI Taxonomy" id="1796997"/>
    <lineage>
        <taxon>Viruses</taxon>
        <taxon>Duplodnaviria</taxon>
        <taxon>Heunggongvirae</taxon>
        <taxon>Uroviricota</taxon>
        <taxon>Caudoviricetes</taxon>
        <taxon>Mudcatvirus</taxon>
        <taxon>Mudcatvirus mudcat</taxon>
    </lineage>
</organism>
<dbReference type="OrthoDB" id="32499at10239"/>
<proteinExistence type="predicted"/>
<evidence type="ECO:0000313" key="2">
    <source>
        <dbReference type="Proteomes" id="UP000201625"/>
    </source>
</evidence>
<evidence type="ECO:0000313" key="1">
    <source>
        <dbReference type="EMBL" id="AMM44406.1"/>
    </source>
</evidence>
<protein>
    <submittedName>
        <fullName evidence="1">Uncharacterized protein</fullName>
    </submittedName>
</protein>
<dbReference type="Proteomes" id="UP000201625">
    <property type="component" value="Segment"/>
</dbReference>
<dbReference type="EMBL" id="KU647628">
    <property type="protein sequence ID" value="AMM44406.1"/>
    <property type="molecule type" value="Genomic_DNA"/>
</dbReference>
<accession>A0A140G6X1</accession>
<dbReference type="GeneID" id="29126995"/>
<keyword evidence="2" id="KW-1185">Reference proteome</keyword>
<sequence length="102" mass="11852">MEKSLKFKRKVYEVEAIQFKGEENRQAVLDFFEKHGTTADPKYLTNDDENFLHTIDFITVDANGDEIWEALCPTDWIVLDAFETPSFIIHSTASFARRYEGV</sequence>
<dbReference type="RefSeq" id="YP_009300727.1">
    <property type="nucleotide sequence ID" value="NC_031224.2"/>
</dbReference>
<dbReference type="KEGG" id="vg:29126995"/>
<gene>
    <name evidence="1" type="primary">38</name>
    <name evidence="1" type="ORF">MUDCAT_38</name>
</gene>